<name>A0A239MQA4_9ACTN</name>
<dbReference type="EMBL" id="FZOD01000043">
    <property type="protein sequence ID" value="SNT44029.1"/>
    <property type="molecule type" value="Genomic_DNA"/>
</dbReference>
<feature type="region of interest" description="Disordered" evidence="1">
    <location>
        <begin position="35"/>
        <end position="57"/>
    </location>
</feature>
<dbReference type="AlphaFoldDB" id="A0A239MQA4"/>
<dbReference type="Proteomes" id="UP000198282">
    <property type="component" value="Unassembled WGS sequence"/>
</dbReference>
<dbReference type="RefSeq" id="WP_179282329.1">
    <property type="nucleotide sequence ID" value="NZ_FZOD01000043.1"/>
</dbReference>
<sequence>MPNESVLRAVGQAPYTIRVDLELDRKRHSASVVWPRDVSKDPDGDESLVPIFSPALR</sequence>
<organism evidence="2 3">
    <name type="scientific">Streptosporangium subroseum</name>
    <dbReference type="NCBI Taxonomy" id="106412"/>
    <lineage>
        <taxon>Bacteria</taxon>
        <taxon>Bacillati</taxon>
        <taxon>Actinomycetota</taxon>
        <taxon>Actinomycetes</taxon>
        <taxon>Streptosporangiales</taxon>
        <taxon>Streptosporangiaceae</taxon>
        <taxon>Streptosporangium</taxon>
    </lineage>
</organism>
<evidence type="ECO:0000313" key="2">
    <source>
        <dbReference type="EMBL" id="SNT44029.1"/>
    </source>
</evidence>
<protein>
    <submittedName>
        <fullName evidence="2">Uncharacterized protein</fullName>
    </submittedName>
</protein>
<evidence type="ECO:0000256" key="1">
    <source>
        <dbReference type="SAM" id="MobiDB-lite"/>
    </source>
</evidence>
<accession>A0A239MQA4</accession>
<gene>
    <name evidence="2" type="ORF">SAMN05216276_104337</name>
</gene>
<reference evidence="2 3" key="1">
    <citation type="submission" date="2017-06" db="EMBL/GenBank/DDBJ databases">
        <authorList>
            <person name="Kim H.J."/>
            <person name="Triplett B.A."/>
        </authorList>
    </citation>
    <scope>NUCLEOTIDE SEQUENCE [LARGE SCALE GENOMIC DNA]</scope>
    <source>
        <strain evidence="2 3">CGMCC 4.2132</strain>
    </source>
</reference>
<keyword evidence="3" id="KW-1185">Reference proteome</keyword>
<proteinExistence type="predicted"/>
<evidence type="ECO:0000313" key="3">
    <source>
        <dbReference type="Proteomes" id="UP000198282"/>
    </source>
</evidence>